<evidence type="ECO:0008006" key="8">
    <source>
        <dbReference type="Google" id="ProtNLM"/>
    </source>
</evidence>
<dbReference type="AlphaFoldDB" id="M5BZN7"/>
<dbReference type="Proteomes" id="UP000012065">
    <property type="component" value="Unassembled WGS sequence"/>
</dbReference>
<gene>
    <name evidence="4" type="ORF">BN14_06153</name>
    <name evidence="5" type="ORF">RSOLAG1IB_10313</name>
</gene>
<feature type="transmembrane region" description="Helical" evidence="2">
    <location>
        <begin position="180"/>
        <end position="201"/>
    </location>
</feature>
<evidence type="ECO:0000256" key="2">
    <source>
        <dbReference type="SAM" id="Phobius"/>
    </source>
</evidence>
<dbReference type="OrthoDB" id="3180780at2759"/>
<proteinExistence type="predicted"/>
<keyword evidence="2" id="KW-0812">Transmembrane</keyword>
<feature type="transmembrane region" description="Helical" evidence="2">
    <location>
        <begin position="140"/>
        <end position="160"/>
    </location>
</feature>
<name>M5BZN7_THACB</name>
<reference evidence="5 7" key="3">
    <citation type="submission" date="2014-11" db="EMBL/GenBank/DDBJ databases">
        <authorList>
            <person name="Wibberg Daniel"/>
        </authorList>
    </citation>
    <scope>NUCLEOTIDE SEQUENCE [LARGE SCALE GENOMIC DNA]</scope>
    <source>
        <strain evidence="5">Rhizoctonia solani AG1-IB 7/3/14</strain>
    </source>
</reference>
<protein>
    <recommendedName>
        <fullName evidence="8">Transmembrane protein</fullName>
    </recommendedName>
</protein>
<feature type="signal peptide" evidence="3">
    <location>
        <begin position="1"/>
        <end position="23"/>
    </location>
</feature>
<evidence type="ECO:0000313" key="5">
    <source>
        <dbReference type="EMBL" id="CEL62239.1"/>
    </source>
</evidence>
<accession>M5BZN7</accession>
<evidence type="ECO:0000313" key="6">
    <source>
        <dbReference type="Proteomes" id="UP000012065"/>
    </source>
</evidence>
<evidence type="ECO:0000256" key="1">
    <source>
        <dbReference type="SAM" id="MobiDB-lite"/>
    </source>
</evidence>
<dbReference type="HOGENOM" id="CLU_085459_1_0_1"/>
<evidence type="ECO:0000313" key="4">
    <source>
        <dbReference type="EMBL" id="CCO32100.1"/>
    </source>
</evidence>
<keyword evidence="2" id="KW-0472">Membrane</keyword>
<evidence type="ECO:0000256" key="3">
    <source>
        <dbReference type="SAM" id="SignalP"/>
    </source>
</evidence>
<feature type="transmembrane region" description="Helical" evidence="2">
    <location>
        <begin position="106"/>
        <end position="128"/>
    </location>
</feature>
<keyword evidence="7" id="KW-1185">Reference proteome</keyword>
<organism evidence="4 6">
    <name type="scientific">Thanatephorus cucumeris (strain AG1-IB / isolate 7/3/14)</name>
    <name type="common">Lettuce bottom rot fungus</name>
    <name type="synonym">Rhizoctonia solani</name>
    <dbReference type="NCBI Taxonomy" id="1108050"/>
    <lineage>
        <taxon>Eukaryota</taxon>
        <taxon>Fungi</taxon>
        <taxon>Dikarya</taxon>
        <taxon>Basidiomycota</taxon>
        <taxon>Agaricomycotina</taxon>
        <taxon>Agaricomycetes</taxon>
        <taxon>Cantharellales</taxon>
        <taxon>Ceratobasidiaceae</taxon>
        <taxon>Rhizoctonia</taxon>
        <taxon>Rhizoctonia solani AG-1</taxon>
    </lineage>
</organism>
<dbReference type="Proteomes" id="UP000059188">
    <property type="component" value="Unassembled WGS sequence"/>
</dbReference>
<dbReference type="EMBL" id="LN679163">
    <property type="protein sequence ID" value="CEL62239.1"/>
    <property type="molecule type" value="Genomic_DNA"/>
</dbReference>
<sequence length="234" mass="24455">MQTFARLLSFVAFLLSVGFLAQALPTAAAGNGLAVRDYSSPAGYSGAGNNGNSGSPSSPSYSKESSPSFKDDDKSSSIDMLPLVLKLHNDIKPVCAELEAAADITVAVALVDKIVIIIKAFVAILVNVKLNLSLDVKTKIAVEIVACFSVILKALAAVSAKLGVDVCVALIAKIDVCFQLLLITLNLCVDGLLAIIISLILKIDVTVIAVIKNLNLELFIKICGLLQIFAGLGL</sequence>
<feature type="chain" id="PRO_5010503058" description="Transmembrane protein" evidence="3">
    <location>
        <begin position="24"/>
        <end position="234"/>
    </location>
</feature>
<feature type="transmembrane region" description="Helical" evidence="2">
    <location>
        <begin position="213"/>
        <end position="232"/>
    </location>
</feature>
<reference evidence="4" key="1">
    <citation type="submission" date="2012-10" db="EMBL/GenBank/DDBJ databases">
        <authorList>
            <person name="Jelonek L."/>
        </authorList>
    </citation>
    <scope>NUCLEOTIDE SEQUENCE</scope>
    <source>
        <strain evidence="4">Isolate 7/3/14</strain>
    </source>
</reference>
<feature type="compositionally biased region" description="Low complexity" evidence="1">
    <location>
        <begin position="52"/>
        <end position="68"/>
    </location>
</feature>
<evidence type="ECO:0000313" key="7">
    <source>
        <dbReference type="Proteomes" id="UP000059188"/>
    </source>
</evidence>
<keyword evidence="2" id="KW-1133">Transmembrane helix</keyword>
<dbReference type="EMBL" id="CAOJ01009288">
    <property type="protein sequence ID" value="CCO32100.1"/>
    <property type="molecule type" value="Genomic_DNA"/>
</dbReference>
<feature type="region of interest" description="Disordered" evidence="1">
    <location>
        <begin position="46"/>
        <end position="75"/>
    </location>
</feature>
<keyword evidence="3" id="KW-0732">Signal</keyword>
<reference evidence="4 6" key="2">
    <citation type="journal article" date="2013" name="J. Biotechnol.">
        <title>Establishment and interpretation of the genome sequence of the phytopathogenic fungus Rhizoctonia solani AG1-IB isolate 7/3/14.</title>
        <authorList>
            <person name="Wibberg D.W."/>
            <person name="Jelonek L.J."/>
            <person name="Rupp O.R."/>
            <person name="Hennig M.H."/>
            <person name="Eikmeyer F.E."/>
            <person name="Goesmann A.G."/>
            <person name="Hartmann A.H."/>
            <person name="Borriss R.B."/>
            <person name="Grosch R.G."/>
            <person name="Puehler A.P."/>
            <person name="Schlueter A.S."/>
        </authorList>
    </citation>
    <scope>NUCLEOTIDE SEQUENCE [LARGE SCALE GENOMIC DNA]</scope>
    <source>
        <strain evidence="6">AG1-IB / isolate 7/3/14</strain>
        <strain evidence="4">Isolate 7/3/14</strain>
    </source>
</reference>